<protein>
    <recommendedName>
        <fullName evidence="8">Carbamoyl phosphate synthase small chain</fullName>
        <ecNumber evidence="8">6.3.5.5</ecNumber>
    </recommendedName>
    <alternativeName>
        <fullName evidence="8">Carbamoyl phosphate synthetase glutamine chain</fullName>
    </alternativeName>
</protein>
<dbReference type="Proteomes" id="UP000886124">
    <property type="component" value="Unassembled WGS sequence"/>
</dbReference>
<evidence type="ECO:0000256" key="6">
    <source>
        <dbReference type="ARBA" id="ARBA00022962"/>
    </source>
</evidence>
<dbReference type="PANTHER" id="PTHR43418">
    <property type="entry name" value="MULTIFUNCTIONAL TRYPTOPHAN BIOSYNTHESIS PROTEIN-RELATED"/>
    <property type="match status" value="1"/>
</dbReference>
<evidence type="ECO:0000256" key="8">
    <source>
        <dbReference type="HAMAP-Rule" id="MF_01209"/>
    </source>
</evidence>
<dbReference type="PRINTS" id="PR00099">
    <property type="entry name" value="CPSGATASE"/>
</dbReference>
<comment type="catalytic activity">
    <reaction evidence="8">
        <text>L-glutamine + H2O = L-glutamate + NH4(+)</text>
        <dbReference type="Rhea" id="RHEA:15889"/>
        <dbReference type="ChEBI" id="CHEBI:15377"/>
        <dbReference type="ChEBI" id="CHEBI:28938"/>
        <dbReference type="ChEBI" id="CHEBI:29985"/>
        <dbReference type="ChEBI" id="CHEBI:58359"/>
    </reaction>
</comment>
<proteinExistence type="inferred from homology"/>
<dbReference type="NCBIfam" id="TIGR01368">
    <property type="entry name" value="CPSaseIIsmall"/>
    <property type="match status" value="1"/>
</dbReference>
<comment type="pathway">
    <text evidence="8">Pyrimidine metabolism; UMP biosynthesis via de novo pathway; (S)-dihydroorotate from bicarbonate: step 1/3.</text>
</comment>
<dbReference type="Pfam" id="PF00988">
    <property type="entry name" value="CPSase_sm_chain"/>
    <property type="match status" value="1"/>
</dbReference>
<comment type="pathway">
    <text evidence="1 8">Amino-acid biosynthesis; L-arginine biosynthesis; carbamoyl phosphate from bicarbonate: step 1/1.</text>
</comment>
<dbReference type="InterPro" id="IPR002474">
    <property type="entry name" value="CarbamoylP_synth_ssu_N"/>
</dbReference>
<dbReference type="InterPro" id="IPR017926">
    <property type="entry name" value="GATASE"/>
</dbReference>
<comment type="caution">
    <text evidence="10">The sequence shown here is derived from an EMBL/GenBank/DDBJ whole genome shotgun (WGS) entry which is preliminary data.</text>
</comment>
<feature type="binding site" evidence="8">
    <location>
        <position position="294"/>
    </location>
    <ligand>
        <name>L-glutamine</name>
        <dbReference type="ChEBI" id="CHEBI:58359"/>
    </ligand>
</feature>
<dbReference type="HAMAP" id="MF_01209">
    <property type="entry name" value="CPSase_S_chain"/>
    <property type="match status" value="1"/>
</dbReference>
<dbReference type="EMBL" id="DROD01000342">
    <property type="protein sequence ID" value="HHJ52534.1"/>
    <property type="molecule type" value="Genomic_DNA"/>
</dbReference>
<dbReference type="InterPro" id="IPR006274">
    <property type="entry name" value="CarbamoylP_synth_ssu"/>
</dbReference>
<dbReference type="GO" id="GO:0006541">
    <property type="term" value="P:glutamine metabolic process"/>
    <property type="evidence" value="ECO:0007669"/>
    <property type="project" value="InterPro"/>
</dbReference>
<feature type="binding site" evidence="8">
    <location>
        <position position="223"/>
    </location>
    <ligand>
        <name>L-glutamine</name>
        <dbReference type="ChEBI" id="CHEBI:58359"/>
    </ligand>
</feature>
<dbReference type="PANTHER" id="PTHR43418:SF7">
    <property type="entry name" value="CARBAMOYL-PHOSPHATE SYNTHASE SMALL CHAIN"/>
    <property type="match status" value="1"/>
</dbReference>
<keyword evidence="8" id="KW-0665">Pyrimidine biosynthesis</keyword>
<dbReference type="InterPro" id="IPR036480">
    <property type="entry name" value="CarbP_synth_ssu_N_sf"/>
</dbReference>
<dbReference type="PROSITE" id="PS51273">
    <property type="entry name" value="GATASE_TYPE_1"/>
    <property type="match status" value="1"/>
</dbReference>
<dbReference type="SMART" id="SM01097">
    <property type="entry name" value="CPSase_sm_chain"/>
    <property type="match status" value="1"/>
</dbReference>
<keyword evidence="4 8" id="KW-0547">Nucleotide-binding</keyword>
<dbReference type="GO" id="GO:0044205">
    <property type="term" value="P:'de novo' UMP biosynthetic process"/>
    <property type="evidence" value="ECO:0007669"/>
    <property type="project" value="UniProtKB-UniRule"/>
</dbReference>
<accession>A0A7V5PNV7</accession>
<dbReference type="Pfam" id="PF00117">
    <property type="entry name" value="GATase"/>
    <property type="match status" value="1"/>
</dbReference>
<evidence type="ECO:0000256" key="3">
    <source>
        <dbReference type="ARBA" id="ARBA00022598"/>
    </source>
</evidence>
<gene>
    <name evidence="8 10" type="primary">carA</name>
    <name evidence="10" type="ORF">ENJ89_05025</name>
</gene>
<evidence type="ECO:0000256" key="2">
    <source>
        <dbReference type="ARBA" id="ARBA00007800"/>
    </source>
</evidence>
<dbReference type="InterPro" id="IPR050472">
    <property type="entry name" value="Anth_synth/Amidotransfase"/>
</dbReference>
<evidence type="ECO:0000256" key="7">
    <source>
        <dbReference type="ARBA" id="ARBA00048816"/>
    </source>
</evidence>
<comment type="similarity">
    <text evidence="2 8">Belongs to the CarA family.</text>
</comment>
<keyword evidence="6 8" id="KW-0315">Glutamine amidotransferase</keyword>
<feature type="binding site" evidence="8">
    <location>
        <position position="250"/>
    </location>
    <ligand>
        <name>L-glutamine</name>
        <dbReference type="ChEBI" id="CHEBI:58359"/>
    </ligand>
</feature>
<comment type="catalytic activity">
    <reaction evidence="7 8">
        <text>hydrogencarbonate + L-glutamine + 2 ATP + H2O = carbamoyl phosphate + L-glutamate + 2 ADP + phosphate + 2 H(+)</text>
        <dbReference type="Rhea" id="RHEA:18633"/>
        <dbReference type="ChEBI" id="CHEBI:15377"/>
        <dbReference type="ChEBI" id="CHEBI:15378"/>
        <dbReference type="ChEBI" id="CHEBI:17544"/>
        <dbReference type="ChEBI" id="CHEBI:29985"/>
        <dbReference type="ChEBI" id="CHEBI:30616"/>
        <dbReference type="ChEBI" id="CHEBI:43474"/>
        <dbReference type="ChEBI" id="CHEBI:58228"/>
        <dbReference type="ChEBI" id="CHEBI:58359"/>
        <dbReference type="ChEBI" id="CHEBI:456216"/>
        <dbReference type="EC" id="6.3.5.5"/>
    </reaction>
</comment>
<feature type="binding site" evidence="8">
    <location>
        <position position="48"/>
    </location>
    <ligand>
        <name>L-glutamine</name>
        <dbReference type="ChEBI" id="CHEBI:58359"/>
    </ligand>
</feature>
<feature type="binding site" evidence="8">
    <location>
        <position position="291"/>
    </location>
    <ligand>
        <name>L-glutamine</name>
        <dbReference type="ChEBI" id="CHEBI:58359"/>
    </ligand>
</feature>
<dbReference type="PRINTS" id="PR00096">
    <property type="entry name" value="GATASE"/>
</dbReference>
<reference evidence="10" key="1">
    <citation type="journal article" date="2020" name="mSystems">
        <title>Genome- and Community-Level Interaction Insights into Carbon Utilization and Element Cycling Functions of Hydrothermarchaeota in Hydrothermal Sediment.</title>
        <authorList>
            <person name="Zhou Z."/>
            <person name="Liu Y."/>
            <person name="Xu W."/>
            <person name="Pan J."/>
            <person name="Luo Z.H."/>
            <person name="Li M."/>
        </authorList>
    </citation>
    <scope>NUCLEOTIDE SEQUENCE [LARGE SCALE GENOMIC DNA]</scope>
    <source>
        <strain evidence="10">HyVt-527</strain>
    </source>
</reference>
<feature type="domain" description="Carbamoyl-phosphate synthase small subunit N-terminal" evidence="9">
    <location>
        <begin position="4"/>
        <end position="142"/>
    </location>
</feature>
<comment type="subunit">
    <text evidence="8">Composed of two chains; the small (or glutamine) chain promotes the hydrolysis of glutamine to ammonia, which is used by the large (or ammonia) chain to synthesize carbamoyl phosphate. Tetramer of heterodimers (alpha,beta)4.</text>
</comment>
<feature type="binding site" evidence="8">
    <location>
        <position position="221"/>
    </location>
    <ligand>
        <name>L-glutamine</name>
        <dbReference type="ChEBI" id="CHEBI:58359"/>
    </ligand>
</feature>
<dbReference type="GO" id="GO:0004088">
    <property type="term" value="F:carbamoyl-phosphate synthase (glutamine-hydrolyzing) activity"/>
    <property type="evidence" value="ECO:0007669"/>
    <property type="project" value="UniProtKB-UniRule"/>
</dbReference>
<dbReference type="SUPFAM" id="SSF52317">
    <property type="entry name" value="Class I glutamine amidotransferase-like"/>
    <property type="match status" value="1"/>
</dbReference>
<organism evidence="10">
    <name type="scientific">Caldithrix abyssi</name>
    <dbReference type="NCBI Taxonomy" id="187145"/>
    <lineage>
        <taxon>Bacteria</taxon>
        <taxon>Pseudomonadati</taxon>
        <taxon>Calditrichota</taxon>
        <taxon>Calditrichia</taxon>
        <taxon>Calditrichales</taxon>
        <taxon>Calditrichaceae</taxon>
        <taxon>Caldithrix</taxon>
    </lineage>
</organism>
<dbReference type="FunFam" id="3.50.30.20:FF:000002">
    <property type="entry name" value="Carbamoyl-phosphate synthase 1, mitochondrial"/>
    <property type="match status" value="1"/>
</dbReference>
<feature type="binding site" evidence="8">
    <location>
        <position position="253"/>
    </location>
    <ligand>
        <name>L-glutamine</name>
        <dbReference type="ChEBI" id="CHEBI:58359"/>
    </ligand>
</feature>
<feature type="active site" evidence="8">
    <location>
        <position position="335"/>
    </location>
</feature>
<keyword evidence="5 8" id="KW-0067">ATP-binding</keyword>
<name>A0A7V5PNV7_CALAY</name>
<sequence length="354" mass="39607">MESHKAQLILEDGTVYSGTSFGYPKSVAGEVVFNTGMTGYPEALTDPSYFGQILVTTFPLIGNYGMPPSQTSEDWHRFYESLNGKVSGLIVENYSEAYSHHEAQTSLAQWLYNQKIPAISGIDTRSLTRKIRQKGVMLGKIIIDDRDVAFYDPNTENLVERVSVSEVSVWGKGKKRLLFVDCGSKFSIMDELLRREVELIRVPWNYPLRDERCDGIVISSGPGDPALCRETIDHLDYAFRNQVPTFGICLGHQLMALAAGGQTFKMKYGHRGQNQPVMDAESGKAYITSQNHGYAVDLRELPAGWRPLFSNLNDGSCEGLIHKSGRFFSTQFHPEAAPGPVDTRFLFDKFLNLL</sequence>
<feature type="active site" description="Nucleophile" evidence="8">
    <location>
        <position position="249"/>
    </location>
</feature>
<dbReference type="UniPathway" id="UPA00070">
    <property type="reaction ID" value="UER00115"/>
</dbReference>
<evidence type="ECO:0000256" key="4">
    <source>
        <dbReference type="ARBA" id="ARBA00022741"/>
    </source>
</evidence>
<dbReference type="CDD" id="cd01744">
    <property type="entry name" value="GATase1_CPSase"/>
    <property type="match status" value="1"/>
</dbReference>
<dbReference type="GO" id="GO:0006207">
    <property type="term" value="P:'de novo' pyrimidine nucleobase biosynthetic process"/>
    <property type="evidence" value="ECO:0007669"/>
    <property type="project" value="InterPro"/>
</dbReference>
<dbReference type="UniPathway" id="UPA00068">
    <property type="reaction ID" value="UER00171"/>
</dbReference>
<dbReference type="AlphaFoldDB" id="A0A7V5PNV7"/>
<dbReference type="Gene3D" id="3.40.50.880">
    <property type="match status" value="1"/>
</dbReference>
<evidence type="ECO:0000256" key="5">
    <source>
        <dbReference type="ARBA" id="ARBA00022840"/>
    </source>
</evidence>
<evidence type="ECO:0000313" key="10">
    <source>
        <dbReference type="EMBL" id="HHJ52534.1"/>
    </source>
</evidence>
<dbReference type="PRINTS" id="PR00097">
    <property type="entry name" value="ANTSNTHASEII"/>
</dbReference>
<dbReference type="EC" id="6.3.5.5" evidence="8"/>
<dbReference type="GO" id="GO:0006526">
    <property type="term" value="P:L-arginine biosynthetic process"/>
    <property type="evidence" value="ECO:0007669"/>
    <property type="project" value="UniProtKB-UniRule"/>
</dbReference>
<feature type="region of interest" description="CPSase" evidence="8">
    <location>
        <begin position="1"/>
        <end position="175"/>
    </location>
</feature>
<dbReference type="GO" id="GO:0005524">
    <property type="term" value="F:ATP binding"/>
    <property type="evidence" value="ECO:0007669"/>
    <property type="project" value="UniProtKB-UniRule"/>
</dbReference>
<dbReference type="Gene3D" id="3.50.30.20">
    <property type="entry name" value="Carbamoyl-phosphate synthase small subunit, N-terminal domain"/>
    <property type="match status" value="1"/>
</dbReference>
<feature type="active site" evidence="8">
    <location>
        <position position="333"/>
    </location>
</feature>
<dbReference type="SUPFAM" id="SSF52021">
    <property type="entry name" value="Carbamoyl phosphate synthetase, small subunit N-terminal domain"/>
    <property type="match status" value="1"/>
</dbReference>
<feature type="binding site" evidence="8">
    <location>
        <position position="293"/>
    </location>
    <ligand>
        <name>L-glutamine</name>
        <dbReference type="ChEBI" id="CHEBI:58359"/>
    </ligand>
</feature>
<keyword evidence="8" id="KW-0028">Amino-acid biosynthesis</keyword>
<keyword evidence="3 8" id="KW-0436">Ligase</keyword>
<comment type="function">
    <text evidence="8">Small subunit of the glutamine-dependent carbamoyl phosphate synthetase (CPSase). CPSase catalyzes the formation of carbamoyl phosphate from the ammonia moiety of glutamine, carbonate, and phosphate donated by ATP, constituting the first step of 2 biosynthetic pathways, one leading to arginine and/or urea and the other to pyrimidine nucleotides. The small subunit (glutamine amidotransferase) binds and cleaves glutamine to supply the large subunit with the substrate ammonia.</text>
</comment>
<evidence type="ECO:0000256" key="1">
    <source>
        <dbReference type="ARBA" id="ARBA00005077"/>
    </source>
</evidence>
<evidence type="ECO:0000259" key="9">
    <source>
        <dbReference type="SMART" id="SM01097"/>
    </source>
</evidence>
<dbReference type="InterPro" id="IPR029062">
    <property type="entry name" value="Class_I_gatase-like"/>
</dbReference>
<dbReference type="InterPro" id="IPR035686">
    <property type="entry name" value="CPSase_GATase1"/>
</dbReference>
<dbReference type="NCBIfam" id="NF009475">
    <property type="entry name" value="PRK12838.1"/>
    <property type="match status" value="1"/>
</dbReference>
<keyword evidence="8" id="KW-0055">Arginine biosynthesis</keyword>